<sequence length="36" mass="4110">MWAVVAAEKSPFTSPTREQADSRTLMHRVVLEKSHL</sequence>
<gene>
    <name evidence="2" type="ORF">rCG_48000</name>
</gene>
<evidence type="ECO:0000313" key="2">
    <source>
        <dbReference type="EMBL" id="EDM13053.1"/>
    </source>
</evidence>
<proteinExistence type="predicted"/>
<protein>
    <submittedName>
        <fullName evidence="2">RCG48000, isoform CRA_b</fullName>
    </submittedName>
</protein>
<evidence type="ECO:0000256" key="1">
    <source>
        <dbReference type="SAM" id="MobiDB-lite"/>
    </source>
</evidence>
<dbReference type="EMBL" id="CH473953">
    <property type="protein sequence ID" value="EDM13053.1"/>
    <property type="molecule type" value="Genomic_DNA"/>
</dbReference>
<evidence type="ECO:0000313" key="3">
    <source>
        <dbReference type="Proteomes" id="UP000234681"/>
    </source>
</evidence>
<feature type="region of interest" description="Disordered" evidence="1">
    <location>
        <begin position="1"/>
        <end position="20"/>
    </location>
</feature>
<reference evidence="3" key="1">
    <citation type="submission" date="2005-09" db="EMBL/GenBank/DDBJ databases">
        <authorList>
            <person name="Mural R.J."/>
            <person name="Li P.W."/>
            <person name="Adams M.D."/>
            <person name="Amanatides P.G."/>
            <person name="Baden-Tillson H."/>
            <person name="Barnstead M."/>
            <person name="Chin S.H."/>
            <person name="Dew I."/>
            <person name="Evans C.A."/>
            <person name="Ferriera S."/>
            <person name="Flanigan M."/>
            <person name="Fosler C."/>
            <person name="Glodek A."/>
            <person name="Gu Z."/>
            <person name="Holt R.A."/>
            <person name="Jennings D."/>
            <person name="Kraft C.L."/>
            <person name="Lu F."/>
            <person name="Nguyen T."/>
            <person name="Nusskern D.R."/>
            <person name="Pfannkoch C.M."/>
            <person name="Sitter C."/>
            <person name="Sutton G.G."/>
            <person name="Venter J.C."/>
            <person name="Wang Z."/>
            <person name="Woodage T."/>
            <person name="Zheng X.H."/>
            <person name="Zhong F."/>
        </authorList>
    </citation>
    <scope>NUCLEOTIDE SEQUENCE [LARGE SCALE GENOMIC DNA]</scope>
    <source>
        <strain>BN</strain>
        <strain evidence="3">Sprague-Dawley</strain>
    </source>
</reference>
<accession>A6I0S1</accession>
<dbReference type="Proteomes" id="UP000234681">
    <property type="component" value="Chromosome 1"/>
</dbReference>
<name>A6I0S1_RAT</name>
<organism evidence="2 3">
    <name type="scientific">Rattus norvegicus</name>
    <name type="common">Rat</name>
    <dbReference type="NCBI Taxonomy" id="10116"/>
    <lineage>
        <taxon>Eukaryota</taxon>
        <taxon>Metazoa</taxon>
        <taxon>Chordata</taxon>
        <taxon>Craniata</taxon>
        <taxon>Vertebrata</taxon>
        <taxon>Euteleostomi</taxon>
        <taxon>Mammalia</taxon>
        <taxon>Eutheria</taxon>
        <taxon>Euarchontoglires</taxon>
        <taxon>Glires</taxon>
        <taxon>Rodentia</taxon>
        <taxon>Myomorpha</taxon>
        <taxon>Muroidea</taxon>
        <taxon>Muridae</taxon>
        <taxon>Murinae</taxon>
        <taxon>Rattus</taxon>
    </lineage>
</organism>
<dbReference type="AlphaFoldDB" id="A6I0S1"/>